<organism evidence="2">
    <name type="scientific">hydrothermal vent metagenome</name>
    <dbReference type="NCBI Taxonomy" id="652676"/>
    <lineage>
        <taxon>unclassified sequences</taxon>
        <taxon>metagenomes</taxon>
        <taxon>ecological metagenomes</taxon>
    </lineage>
</organism>
<name>A0A1W1EDM1_9ZZZZ</name>
<sequence>MKKYLLALVVFMFVGANASDNPYEISKNIKVIEQEKASLLAELSVIAERQEALEDLDDDLDADIDDDIAADKADTPTKEIIVDKVSKEEIKKNDEKKNEKLLAEKKKLEEEKAALEKAAAEQLIIEKNEQKKRDEAQLAKLQAEKEKLEKELADKTKAEKKVSVQKVSEAKPTSEPVKVETKSKLNDVNVSRDKIEELQKAEAEYKAAIKEMEEEH</sequence>
<dbReference type="EMBL" id="FPKX01000035">
    <property type="protein sequence ID" value="SFZ98157.1"/>
    <property type="molecule type" value="Genomic_DNA"/>
</dbReference>
<accession>A0A1W1EDM1</accession>
<evidence type="ECO:0000313" key="2">
    <source>
        <dbReference type="EMBL" id="SFZ98157.1"/>
    </source>
</evidence>
<evidence type="ECO:0000256" key="1">
    <source>
        <dbReference type="SAM" id="MobiDB-lite"/>
    </source>
</evidence>
<feature type="compositionally biased region" description="Basic and acidic residues" evidence="1">
    <location>
        <begin position="152"/>
        <end position="162"/>
    </location>
</feature>
<gene>
    <name evidence="2" type="ORF">MNB_SV-5-714</name>
</gene>
<protein>
    <submittedName>
        <fullName evidence="2">TolA protein</fullName>
    </submittedName>
</protein>
<feature type="region of interest" description="Disordered" evidence="1">
    <location>
        <begin position="152"/>
        <end position="182"/>
    </location>
</feature>
<proteinExistence type="predicted"/>
<dbReference type="AlphaFoldDB" id="A0A1W1EDM1"/>
<reference evidence="2" key="1">
    <citation type="submission" date="2016-10" db="EMBL/GenBank/DDBJ databases">
        <authorList>
            <person name="de Groot N.N."/>
        </authorList>
    </citation>
    <scope>NUCLEOTIDE SEQUENCE</scope>
</reference>